<dbReference type="RefSeq" id="XP_013415817.1">
    <property type="nucleotide sequence ID" value="XM_013560363.2"/>
</dbReference>
<evidence type="ECO:0000256" key="10">
    <source>
        <dbReference type="ARBA" id="ARBA00047651"/>
    </source>
</evidence>
<dbReference type="Pfam" id="PF00490">
    <property type="entry name" value="ALAD"/>
    <property type="match status" value="1"/>
</dbReference>
<protein>
    <recommendedName>
        <fullName evidence="3">porphobilinogen synthase</fullName>
        <ecNumber evidence="3">4.2.1.24</ecNumber>
    </recommendedName>
    <alternativeName>
        <fullName evidence="9">Porphobilinogen synthase</fullName>
    </alternativeName>
</protein>
<dbReference type="PANTHER" id="PTHR11458:SF0">
    <property type="entry name" value="DELTA-AMINOLEVULINIC ACID DEHYDRATASE"/>
    <property type="match status" value="1"/>
</dbReference>
<comment type="catalytic activity">
    <reaction evidence="10">
        <text>2 5-aminolevulinate = porphobilinogen + 2 H2O + H(+)</text>
        <dbReference type="Rhea" id="RHEA:24064"/>
        <dbReference type="ChEBI" id="CHEBI:15377"/>
        <dbReference type="ChEBI" id="CHEBI:15378"/>
        <dbReference type="ChEBI" id="CHEBI:58126"/>
        <dbReference type="ChEBI" id="CHEBI:356416"/>
        <dbReference type="EC" id="4.2.1.24"/>
    </reaction>
</comment>
<dbReference type="GeneID" id="106177545"/>
<evidence type="ECO:0000256" key="3">
    <source>
        <dbReference type="ARBA" id="ARBA00012053"/>
    </source>
</evidence>
<dbReference type="InterPro" id="IPR013785">
    <property type="entry name" value="Aldolase_TIM"/>
</dbReference>
<dbReference type="GO" id="GO:0008270">
    <property type="term" value="F:zinc ion binding"/>
    <property type="evidence" value="ECO:0007669"/>
    <property type="project" value="TreeGrafter"/>
</dbReference>
<accession>A0A1S3JZU5</accession>
<evidence type="ECO:0000256" key="7">
    <source>
        <dbReference type="ARBA" id="ARBA00025628"/>
    </source>
</evidence>
<dbReference type="EC" id="4.2.1.24" evidence="3"/>
<gene>
    <name evidence="13" type="primary">LOC106177545</name>
</gene>
<evidence type="ECO:0000256" key="2">
    <source>
        <dbReference type="ARBA" id="ARBA00008055"/>
    </source>
</evidence>
<dbReference type="GO" id="GO:0004655">
    <property type="term" value="F:porphobilinogen synthase activity"/>
    <property type="evidence" value="ECO:0007669"/>
    <property type="project" value="UniProtKB-EC"/>
</dbReference>
<evidence type="ECO:0000256" key="5">
    <source>
        <dbReference type="ARBA" id="ARBA00023239"/>
    </source>
</evidence>
<dbReference type="SMART" id="SM01004">
    <property type="entry name" value="ALAD"/>
    <property type="match status" value="1"/>
</dbReference>
<evidence type="ECO:0000313" key="13">
    <source>
        <dbReference type="RefSeq" id="XP_013415817.1"/>
    </source>
</evidence>
<evidence type="ECO:0000256" key="6">
    <source>
        <dbReference type="ARBA" id="ARBA00023244"/>
    </source>
</evidence>
<keyword evidence="12" id="KW-1185">Reference proteome</keyword>
<proteinExistence type="inferred from homology"/>
<sequence>MAHGYHHAHPSHAILHSGYHYPTVRAWQETNVTITTDNLIYPVFVTDDPDGYEEIASLPGQARVGVNKLASLLTPLVQKGLKTVLIFGVPNHLPKDAAGSAADSQNSPVIAAIQLIRRLFPDLLVACDLCLCAYTNHGHCGILYEDGSVNNEASIRRLAEVALIYAKAGCQIIAPSDMMDGRVGAIKINLTNHGLGSKVSVMSYSAKFASGFYGPFRDAAKSAPSFGDRKCYQLPPGSRGLALRAVCQQPHLWLGLSQFMDKGQNSGTSVQWERGDIAFEADRLSMTFEAHHKDNTNIYSTKTLDE</sequence>
<dbReference type="Proteomes" id="UP000085678">
    <property type="component" value="Unplaced"/>
</dbReference>
<reference evidence="13" key="1">
    <citation type="submission" date="2025-08" db="UniProtKB">
        <authorList>
            <consortium name="RefSeq"/>
        </authorList>
    </citation>
    <scope>IDENTIFICATION</scope>
    <source>
        <tissue evidence="13">Gonads</tissue>
    </source>
</reference>
<evidence type="ECO:0000313" key="12">
    <source>
        <dbReference type="Proteomes" id="UP000085678"/>
    </source>
</evidence>
<dbReference type="PRINTS" id="PR00144">
    <property type="entry name" value="DALDHYDRTASE"/>
</dbReference>
<keyword evidence="6" id="KW-0627">Porphyrin biosynthesis</keyword>
<comment type="function">
    <text evidence="7">Catalyzes an early step in the biosynthesis of tetrapyrroles. Binds two molecules of 5-aminolevulinate per subunit, each at a distinct site, and catalyzes their condensation to form porphobilinogen.</text>
</comment>
<comment type="pathway">
    <text evidence="1">Porphyrin-containing compound metabolism; protoporphyrin-IX biosynthesis; coproporphyrinogen-III from 5-aminolevulinate: step 1/4.</text>
</comment>
<dbReference type="GO" id="GO:0006782">
    <property type="term" value="P:protoporphyrinogen IX biosynthetic process"/>
    <property type="evidence" value="ECO:0007669"/>
    <property type="project" value="UniProtKB-UniPathway"/>
</dbReference>
<dbReference type="InterPro" id="IPR001731">
    <property type="entry name" value="ALAD"/>
</dbReference>
<dbReference type="Gene3D" id="3.20.20.70">
    <property type="entry name" value="Aldolase class I"/>
    <property type="match status" value="1"/>
</dbReference>
<dbReference type="UniPathway" id="UPA00251">
    <property type="reaction ID" value="UER00318"/>
</dbReference>
<dbReference type="AlphaFoldDB" id="A0A1S3JZU5"/>
<comment type="similarity">
    <text evidence="2 11">Belongs to the ALAD family.</text>
</comment>
<keyword evidence="4" id="KW-0350">Heme biosynthesis</keyword>
<dbReference type="GO" id="GO:0005829">
    <property type="term" value="C:cytosol"/>
    <property type="evidence" value="ECO:0007669"/>
    <property type="project" value="TreeGrafter"/>
</dbReference>
<evidence type="ECO:0000256" key="11">
    <source>
        <dbReference type="RuleBase" id="RU004161"/>
    </source>
</evidence>
<organism evidence="12 13">
    <name type="scientific">Lingula anatina</name>
    <name type="common">Brachiopod</name>
    <name type="synonym">Lingula unguis</name>
    <dbReference type="NCBI Taxonomy" id="7574"/>
    <lineage>
        <taxon>Eukaryota</taxon>
        <taxon>Metazoa</taxon>
        <taxon>Spiralia</taxon>
        <taxon>Lophotrochozoa</taxon>
        <taxon>Brachiopoda</taxon>
        <taxon>Linguliformea</taxon>
        <taxon>Lingulata</taxon>
        <taxon>Lingulida</taxon>
        <taxon>Linguloidea</taxon>
        <taxon>Lingulidae</taxon>
        <taxon>Lingula</taxon>
    </lineage>
</organism>
<dbReference type="PANTHER" id="PTHR11458">
    <property type="entry name" value="DELTA-AMINOLEVULINIC ACID DEHYDRATASE"/>
    <property type="match status" value="1"/>
</dbReference>
<comment type="subunit">
    <text evidence="8">Homooctamer; active form. Homohexamer; low activity form.</text>
</comment>
<evidence type="ECO:0000256" key="8">
    <source>
        <dbReference type="ARBA" id="ARBA00025861"/>
    </source>
</evidence>
<dbReference type="OrthoDB" id="1530at2759"/>
<evidence type="ECO:0000256" key="9">
    <source>
        <dbReference type="ARBA" id="ARBA00032837"/>
    </source>
</evidence>
<evidence type="ECO:0000256" key="4">
    <source>
        <dbReference type="ARBA" id="ARBA00023133"/>
    </source>
</evidence>
<name>A0A1S3JZU5_LINAN</name>
<keyword evidence="5" id="KW-0456">Lyase</keyword>
<dbReference type="SUPFAM" id="SSF51569">
    <property type="entry name" value="Aldolase"/>
    <property type="match status" value="1"/>
</dbReference>
<evidence type="ECO:0000256" key="1">
    <source>
        <dbReference type="ARBA" id="ARBA00004694"/>
    </source>
</evidence>